<keyword evidence="2" id="KW-1185">Reference proteome</keyword>
<organism evidence="1 2">
    <name type="scientific">candidate division MSBL1 archaeon SCGC-AAA259A05</name>
    <dbReference type="NCBI Taxonomy" id="1698259"/>
    <lineage>
        <taxon>Archaea</taxon>
        <taxon>Methanobacteriati</taxon>
        <taxon>Methanobacteriota</taxon>
        <taxon>candidate division MSBL1</taxon>
    </lineage>
</organism>
<accession>A0A133U722</accession>
<dbReference type="EMBL" id="LHXJ01000059">
    <property type="protein sequence ID" value="KXA89956.1"/>
    <property type="molecule type" value="Genomic_DNA"/>
</dbReference>
<evidence type="ECO:0000313" key="1">
    <source>
        <dbReference type="EMBL" id="KXA89956.1"/>
    </source>
</evidence>
<reference evidence="1 2" key="1">
    <citation type="journal article" date="2016" name="Sci. Rep.">
        <title>Metabolic traits of an uncultured archaeal lineage -MSBL1- from brine pools of the Red Sea.</title>
        <authorList>
            <person name="Mwirichia R."/>
            <person name="Alam I."/>
            <person name="Rashid M."/>
            <person name="Vinu M."/>
            <person name="Ba-Alawi W."/>
            <person name="Anthony Kamau A."/>
            <person name="Kamanda Ngugi D."/>
            <person name="Goker M."/>
            <person name="Klenk H.P."/>
            <person name="Bajic V."/>
            <person name="Stingl U."/>
        </authorList>
    </citation>
    <scope>NUCLEOTIDE SEQUENCE [LARGE SCALE GENOMIC DNA]</scope>
    <source>
        <strain evidence="1">SCGC-AAA259A05</strain>
    </source>
</reference>
<proteinExistence type="predicted"/>
<name>A0A133U722_9EURY</name>
<protein>
    <submittedName>
        <fullName evidence="1">Uncharacterized protein</fullName>
    </submittedName>
</protein>
<evidence type="ECO:0000313" key="2">
    <source>
        <dbReference type="Proteomes" id="UP000070163"/>
    </source>
</evidence>
<comment type="caution">
    <text evidence="1">The sequence shown here is derived from an EMBL/GenBank/DDBJ whole genome shotgun (WGS) entry which is preliminary data.</text>
</comment>
<dbReference type="Proteomes" id="UP000070163">
    <property type="component" value="Unassembled WGS sequence"/>
</dbReference>
<gene>
    <name evidence="1" type="ORF">AKJ57_04665</name>
</gene>
<sequence>MIDSFSQVSSEEMLQLAEERIFSLGPRDLASALSYQNMRYGLGKVIYALEGDVYCVFGPDATITRNKGRWTSSRTDTTGKILKPETVQLRKKAKNNPNQLKKENRRWVGLIQRGRKP</sequence>
<dbReference type="AlphaFoldDB" id="A0A133U722"/>